<dbReference type="Gene3D" id="1.10.630.10">
    <property type="entry name" value="Cytochrome P450"/>
    <property type="match status" value="1"/>
</dbReference>
<dbReference type="AlphaFoldDB" id="A0A7J6JZY8"/>
<feature type="binding site" description="axial binding residue" evidence="3">
    <location>
        <position position="532"/>
    </location>
    <ligand>
        <name>heme</name>
        <dbReference type="ChEBI" id="CHEBI:30413"/>
    </ligand>
    <ligandPart>
        <name>Fe</name>
        <dbReference type="ChEBI" id="CHEBI:18248"/>
    </ligandPart>
</feature>
<feature type="transmembrane region" description="Helical" evidence="5">
    <location>
        <begin position="75"/>
        <end position="97"/>
    </location>
</feature>
<evidence type="ECO:0000256" key="2">
    <source>
        <dbReference type="ARBA" id="ARBA00010617"/>
    </source>
</evidence>
<dbReference type="PRINTS" id="PR00385">
    <property type="entry name" value="P450"/>
</dbReference>
<accession>A0A7J6JZY8</accession>
<keyword evidence="4" id="KW-0503">Monooxygenase</keyword>
<dbReference type="GO" id="GO:0020037">
    <property type="term" value="F:heme binding"/>
    <property type="evidence" value="ECO:0007669"/>
    <property type="project" value="InterPro"/>
</dbReference>
<dbReference type="GO" id="GO:0004497">
    <property type="term" value="F:monooxygenase activity"/>
    <property type="evidence" value="ECO:0007669"/>
    <property type="project" value="UniProtKB-KW"/>
</dbReference>
<organism evidence="6 7">
    <name type="scientific">Toxoplasma gondii</name>
    <dbReference type="NCBI Taxonomy" id="5811"/>
    <lineage>
        <taxon>Eukaryota</taxon>
        <taxon>Sar</taxon>
        <taxon>Alveolata</taxon>
        <taxon>Apicomplexa</taxon>
        <taxon>Conoidasida</taxon>
        <taxon>Coccidia</taxon>
        <taxon>Eucoccidiorida</taxon>
        <taxon>Eimeriorina</taxon>
        <taxon>Sarcocystidae</taxon>
        <taxon>Toxoplasma</taxon>
    </lineage>
</organism>
<comment type="similarity">
    <text evidence="2 4">Belongs to the cytochrome P450 family.</text>
</comment>
<name>A0A7J6JZY8_TOXGO</name>
<dbReference type="InterPro" id="IPR001128">
    <property type="entry name" value="Cyt_P450"/>
</dbReference>
<comment type="caution">
    <text evidence="6">The sequence shown here is derived from an EMBL/GenBank/DDBJ whole genome shotgun (WGS) entry which is preliminary data.</text>
</comment>
<keyword evidence="5" id="KW-0812">Transmembrane</keyword>
<keyword evidence="4" id="KW-0560">Oxidoreductase</keyword>
<keyword evidence="5" id="KW-1133">Transmembrane helix</keyword>
<proteinExistence type="inferred from homology"/>
<protein>
    <submittedName>
        <fullName evidence="6">Cytochrome p450 superfamily protein</fullName>
    </submittedName>
</protein>
<evidence type="ECO:0000256" key="5">
    <source>
        <dbReference type="SAM" id="Phobius"/>
    </source>
</evidence>
<comment type="cofactor">
    <cofactor evidence="1 3">
        <name>heme</name>
        <dbReference type="ChEBI" id="CHEBI:30413"/>
    </cofactor>
</comment>
<dbReference type="InterPro" id="IPR017972">
    <property type="entry name" value="Cyt_P450_CS"/>
</dbReference>
<keyword evidence="3 4" id="KW-0408">Iron</keyword>
<dbReference type="Pfam" id="PF00067">
    <property type="entry name" value="p450"/>
    <property type="match status" value="1"/>
</dbReference>
<evidence type="ECO:0000313" key="7">
    <source>
        <dbReference type="Proteomes" id="UP000557509"/>
    </source>
</evidence>
<dbReference type="PRINTS" id="PR00463">
    <property type="entry name" value="EP450I"/>
</dbReference>
<evidence type="ECO:0000256" key="4">
    <source>
        <dbReference type="RuleBase" id="RU000461"/>
    </source>
</evidence>
<dbReference type="VEuPathDB" id="ToxoDB:TGME49_315770"/>
<evidence type="ECO:0000256" key="1">
    <source>
        <dbReference type="ARBA" id="ARBA00001971"/>
    </source>
</evidence>
<dbReference type="CDD" id="cd00302">
    <property type="entry name" value="cytochrome_P450"/>
    <property type="match status" value="1"/>
</dbReference>
<dbReference type="InterPro" id="IPR036396">
    <property type="entry name" value="Cyt_P450_sf"/>
</dbReference>
<dbReference type="PANTHER" id="PTHR24305">
    <property type="entry name" value="CYTOCHROME P450"/>
    <property type="match status" value="1"/>
</dbReference>
<evidence type="ECO:0000256" key="3">
    <source>
        <dbReference type="PIRSR" id="PIRSR602401-1"/>
    </source>
</evidence>
<dbReference type="InterPro" id="IPR050121">
    <property type="entry name" value="Cytochrome_P450_monoxygenase"/>
</dbReference>
<dbReference type="InterPro" id="IPR002401">
    <property type="entry name" value="Cyt_P450_E_grp-I"/>
</dbReference>
<keyword evidence="3 4" id="KW-0479">Metal-binding</keyword>
<evidence type="ECO:0000313" key="6">
    <source>
        <dbReference type="EMBL" id="KAF4639691.1"/>
    </source>
</evidence>
<reference evidence="6 7" key="1">
    <citation type="submission" date="2020-03" db="EMBL/GenBank/DDBJ databases">
        <title>Genome sequence of Toxoplasma gondii RH-88 strain.</title>
        <authorList>
            <person name="Lorenzi H.A."/>
            <person name="Venepally P."/>
            <person name="Rozenberg A."/>
            <person name="Sibley D."/>
        </authorList>
    </citation>
    <scope>NUCLEOTIDE SEQUENCE [LARGE SCALE GENOMIC DNA]</scope>
    <source>
        <strain evidence="6 7">RH-88</strain>
    </source>
</reference>
<dbReference type="Proteomes" id="UP000557509">
    <property type="component" value="Unassembled WGS sequence"/>
</dbReference>
<keyword evidence="7" id="KW-1185">Reference proteome</keyword>
<dbReference type="GO" id="GO:0016705">
    <property type="term" value="F:oxidoreductase activity, acting on paired donors, with incorporation or reduction of molecular oxygen"/>
    <property type="evidence" value="ECO:0007669"/>
    <property type="project" value="InterPro"/>
</dbReference>
<dbReference type="PANTHER" id="PTHR24305:SF166">
    <property type="entry name" value="CYTOCHROME P450 12A4, MITOCHONDRIAL-RELATED"/>
    <property type="match status" value="1"/>
</dbReference>
<keyword evidence="3 4" id="KW-0349">Heme</keyword>
<dbReference type="EMBL" id="JAAUHK010000196">
    <property type="protein sequence ID" value="KAF4639691.1"/>
    <property type="molecule type" value="Genomic_DNA"/>
</dbReference>
<dbReference type="GO" id="GO:0005506">
    <property type="term" value="F:iron ion binding"/>
    <property type="evidence" value="ECO:0007669"/>
    <property type="project" value="InterPro"/>
</dbReference>
<dbReference type="PROSITE" id="PS00086">
    <property type="entry name" value="CYTOCHROME_P450"/>
    <property type="match status" value="1"/>
</dbReference>
<dbReference type="SUPFAM" id="SSF48264">
    <property type="entry name" value="Cytochrome P450"/>
    <property type="match status" value="1"/>
</dbReference>
<gene>
    <name evidence="6" type="ORF">TGRH88_054630</name>
</gene>
<sequence>MQTKHHSTAALRVLSDLQKRRVVWREILNPVLNMSELSTPSDLLRYVPTSVQDLFRNVVYWGSNDEATQRWRLRVLSIGAVAVAGAASWVYLIYPFVQHVKVWSLPQPETSTWLNGDKKELEKHVRKGDKRHYFSRLRQTVGPNCFIRLPLQFSLASLTKNPFGLLFVTSDWNVINELLRRSGSLVRNPEWVQAFDVISDSVIAIEDEQRARLHRRILSTFTTHQATNGTMKPLMDLLEVLRKELVVLNDVRAVDALQLTRLTMVDLWLDLLTGRQGLHAVASSGHLALTPKRDETGVLPYSTVDAMMTTSRFHKENYELLFLPTDSSGAACTASHRALVRQYKSVVNATPVILTQMLDETNQYALLPRILAAEDSVTRRGLMADEIRDTASLLLLAAENTALPIVWALYELAKNPLLQERIYTATRMEDLTLVDSTDHLVSHLGEVLNVFLESLRFYALPILSRSASKAIHLKSVDFSIPAGTVILVDNYSLTRDEVLWGQDANVFNPDRFVGRIWQQAPWLPFGFGTRKCLGERLAVAHAVIFLAFIVRHFALDLDVNSMPPEPMERQFLTPDKPVMLRFKPRA</sequence>
<keyword evidence="5" id="KW-0472">Membrane</keyword>